<name>A0A8S2ZVG3_9BILA</name>
<proteinExistence type="predicted"/>
<dbReference type="Proteomes" id="UP000681720">
    <property type="component" value="Unassembled WGS sequence"/>
</dbReference>
<feature type="compositionally biased region" description="Polar residues" evidence="1">
    <location>
        <begin position="28"/>
        <end position="50"/>
    </location>
</feature>
<protein>
    <submittedName>
        <fullName evidence="4">Uncharacterized protein</fullName>
    </submittedName>
</protein>
<dbReference type="AlphaFoldDB" id="A0A8S2ZVG3"/>
<feature type="non-terminal residue" evidence="4">
    <location>
        <position position="1"/>
    </location>
</feature>
<dbReference type="EMBL" id="CAJOBJ010117104">
    <property type="protein sequence ID" value="CAF4658326.1"/>
    <property type="molecule type" value="Genomic_DNA"/>
</dbReference>
<evidence type="ECO:0000313" key="2">
    <source>
        <dbReference type="EMBL" id="CAF4515977.1"/>
    </source>
</evidence>
<dbReference type="EMBL" id="CAJOBH010095618">
    <property type="protein sequence ID" value="CAF4588092.1"/>
    <property type="molecule type" value="Genomic_DNA"/>
</dbReference>
<gene>
    <name evidence="2" type="ORF">BYL167_LOCUS36687</name>
    <name evidence="3" type="ORF">BYL167_LOCUS39594</name>
    <name evidence="4" type="ORF">GIL414_LOCUS41369</name>
</gene>
<evidence type="ECO:0000313" key="4">
    <source>
        <dbReference type="EMBL" id="CAF4658326.1"/>
    </source>
</evidence>
<organism evidence="4 5">
    <name type="scientific">Rotaria magnacalcarata</name>
    <dbReference type="NCBI Taxonomy" id="392030"/>
    <lineage>
        <taxon>Eukaryota</taxon>
        <taxon>Metazoa</taxon>
        <taxon>Spiralia</taxon>
        <taxon>Gnathifera</taxon>
        <taxon>Rotifera</taxon>
        <taxon>Eurotatoria</taxon>
        <taxon>Bdelloidea</taxon>
        <taxon>Philodinida</taxon>
        <taxon>Philodinidae</taxon>
        <taxon>Rotaria</taxon>
    </lineage>
</organism>
<dbReference type="EMBL" id="CAJOBH010080768">
    <property type="protein sequence ID" value="CAF4515977.1"/>
    <property type="molecule type" value="Genomic_DNA"/>
</dbReference>
<reference evidence="4" key="1">
    <citation type="submission" date="2021-02" db="EMBL/GenBank/DDBJ databases">
        <authorList>
            <person name="Nowell W R."/>
        </authorList>
    </citation>
    <scope>NUCLEOTIDE SEQUENCE</scope>
</reference>
<evidence type="ECO:0000313" key="3">
    <source>
        <dbReference type="EMBL" id="CAF4588092.1"/>
    </source>
</evidence>
<accession>A0A8S2ZVG3</accession>
<comment type="caution">
    <text evidence="4">The sequence shown here is derived from an EMBL/GenBank/DDBJ whole genome shotgun (WGS) entry which is preliminary data.</text>
</comment>
<evidence type="ECO:0000313" key="5">
    <source>
        <dbReference type="Proteomes" id="UP000681720"/>
    </source>
</evidence>
<evidence type="ECO:0000256" key="1">
    <source>
        <dbReference type="SAM" id="MobiDB-lite"/>
    </source>
</evidence>
<feature type="region of interest" description="Disordered" evidence="1">
    <location>
        <begin position="1"/>
        <end position="50"/>
    </location>
</feature>
<dbReference type="Proteomes" id="UP000681967">
    <property type="component" value="Unassembled WGS sequence"/>
</dbReference>
<sequence>MVIANGNHHPLPNNGYHSMNTEHHSIRNAFSHNPLNILERNQNRPPSRAN</sequence>